<dbReference type="InterPro" id="IPR013783">
    <property type="entry name" value="Ig-like_fold"/>
</dbReference>
<dbReference type="Pfam" id="PF20622">
    <property type="entry name" value="Big_15"/>
    <property type="match status" value="6"/>
</dbReference>
<name>A0A7W1T918_9LIST</name>
<dbReference type="Proteomes" id="UP000548787">
    <property type="component" value="Unassembled WGS sequence"/>
</dbReference>
<evidence type="ECO:0000259" key="1">
    <source>
        <dbReference type="PROSITE" id="PS50268"/>
    </source>
</evidence>
<dbReference type="RefSeq" id="WP_181677751.1">
    <property type="nucleotide sequence ID" value="NZ_JABJVM010000023.1"/>
</dbReference>
<reference evidence="2 3" key="1">
    <citation type="submission" date="2020-05" db="EMBL/GenBank/DDBJ databases">
        <authorList>
            <person name="Carlin C.R."/>
        </authorList>
    </citation>
    <scope>NUCLEOTIDE SEQUENCE [LARGE SCALE GENOMIC DNA]</scope>
    <source>
        <strain evidence="2 3">FSL W9-0585</strain>
    </source>
</reference>
<dbReference type="Pfam" id="PF16403">
    <property type="entry name" value="Bact_surface_Ig-like"/>
    <property type="match status" value="2"/>
</dbReference>
<dbReference type="InterPro" id="IPR046746">
    <property type="entry name" value="Big_15"/>
</dbReference>
<dbReference type="InterPro" id="IPR041498">
    <property type="entry name" value="Big_6"/>
</dbReference>
<evidence type="ECO:0000313" key="3">
    <source>
        <dbReference type="Proteomes" id="UP000548787"/>
    </source>
</evidence>
<dbReference type="Gene3D" id="2.60.40.10">
    <property type="entry name" value="Immunoglobulins"/>
    <property type="match status" value="4"/>
</dbReference>
<dbReference type="GO" id="GO:0016020">
    <property type="term" value="C:membrane"/>
    <property type="evidence" value="ECO:0007669"/>
    <property type="project" value="InterPro"/>
</dbReference>
<accession>A0A7W1T918</accession>
<dbReference type="InterPro" id="IPR032179">
    <property type="entry name" value="Cry22Aa_Ig-like"/>
</dbReference>
<dbReference type="GO" id="GO:0007156">
    <property type="term" value="P:homophilic cell adhesion via plasma membrane adhesion molecules"/>
    <property type="evidence" value="ECO:0007669"/>
    <property type="project" value="InterPro"/>
</dbReference>
<dbReference type="InterPro" id="IPR002126">
    <property type="entry name" value="Cadherin-like_dom"/>
</dbReference>
<keyword evidence="3" id="KW-1185">Reference proteome</keyword>
<dbReference type="PROSITE" id="PS50268">
    <property type="entry name" value="CADHERIN_2"/>
    <property type="match status" value="1"/>
</dbReference>
<feature type="domain" description="Cadherin" evidence="1">
    <location>
        <begin position="977"/>
        <end position="1099"/>
    </location>
</feature>
<reference evidence="2 3" key="2">
    <citation type="submission" date="2020-08" db="EMBL/GenBank/DDBJ databases">
        <title>Listeria ohnekaius sp. nov. and Listeria portnoyii sp. nov. isolated from non-agricultural and natural environments.</title>
        <authorList>
            <person name="Weller D."/>
            <person name="Belias A.M."/>
            <person name="Liao J."/>
            <person name="Guo S."/>
            <person name="Orsi R.H."/>
            <person name="Wiedmann M."/>
        </authorList>
    </citation>
    <scope>NUCLEOTIDE SEQUENCE [LARGE SCALE GENOMIC DNA]</scope>
    <source>
        <strain evidence="2 3">FSL W9-0585</strain>
    </source>
</reference>
<dbReference type="Pfam" id="PF20585">
    <property type="entry name" value="Pectate_lyase_5"/>
    <property type="match status" value="1"/>
</dbReference>
<evidence type="ECO:0000313" key="2">
    <source>
        <dbReference type="EMBL" id="MBA3927684.1"/>
    </source>
</evidence>
<organism evidence="2 3">
    <name type="scientific">Listeria rustica</name>
    <dbReference type="NCBI Taxonomy" id="2713503"/>
    <lineage>
        <taxon>Bacteria</taxon>
        <taxon>Bacillati</taxon>
        <taxon>Bacillota</taxon>
        <taxon>Bacilli</taxon>
        <taxon>Bacillales</taxon>
        <taxon>Listeriaceae</taxon>
        <taxon>Listeria</taxon>
    </lineage>
</organism>
<proteinExistence type="predicted"/>
<sequence>MKFEQKGPINVLSMQTLKKATKTLLVATVVASQVFTVLPTGSFAAESTNTGTTEAPSADSVAQKIAPVKTVMALKSGVTESRTQVSTFAAFKAAAESGTYNVIELTGDFQFTSNVTINSNMRIEGNGHTVSVASYQILMKSTSIIDLQDTVLTNAGSLAIFAGYDGYATPTLNILDNVQVRGFVMGGSGNLSMSVDGSNNRFISAQSKAIDVNKLEIKNGARIEQLEALSTAITIRSTGSASIGDNAYVNMTSNNGYAFDAWYSSLVVGTNAVIKSSSKYGTLRASSLVIKDGADVTLSSGDSGYGIYTTGSITIGNNVKLNATGTGTAVYAYNTGAAINVGKNADINITSDNGHGFYTNGKITFGDGSSLHLKTQYTAIYALGSGGVQFGTVSATPKPISDQVTIDLNSSIEYGIYSYGPAIFGDNTKLTVKSYYATIYAAGSSLIDIGAHTDAVLSSSSDRSIVAGGLKIGDGSNVDVKAYSNGIEMTDLNGDGLTTGSNVSLKVNSSVRSGIITYKTATFGDNNTLEFVGLGNSGIATYYGSAVNVGKNSSIYLNGQYGAYQEGTSAAFNVGQGTSTKIDASQAGILTAGGATFAEDTKTNIRAASGYSNYPAIKANSTVTFNQNSMIYAETLSNTSTSVFDLSGSPSSKLVLNSPKFIDFRQNNKTASGHIVRGYGNDSEAYRSRVEMNNMAKVYAWNQDADWSKTASGEWSDVDNAKIPLTYQAGTKYVSYYGGVATGQNIDGFQIFDYSRVSTEGSSSIDRPVVSPIYEGAKTVSGTGVVGDDIVVTFPDGKTAKATVDADGKWTANVPAGTNLVKDQSVQTYQTNGVNDSVKVTTKVIADTTVPATPTVSPIKAGDTTINGEAVPGNTVTVKLPDGTTATGVADADGKFAITIPAQKADAVIDVTQAGKNGLPSEAKSVIVKSNEKPVITASDKTLKIGDTFNPLTGVTATDKEDGNLTSGITVVTNTVDTTKAGTYTVKYSVTDADNNTTTKTITVTVNTNEKPVITATNKTINVGDTFSPLADVTATDKEDGDLTSSITVVTNTVDTTKAGTYSVKYSVTDADNNTTTKTITVTVVSVTAGKVVVTAPYYVGYDTTVKATVSGDATKVYLQVGDTKYTTVPVSGNFTYYAKDKITTTTQDAYIVALDSAGKELSRAKVTLKDGQLLVGTVTPKEFIVSADSYVTGTYTGSVTKVAISVNGTVYPAVAVTGSGALQYYAKDKITSKTDVVKMIGYNSEGTIIDTKDVSVAGPESLVGAITINPSNFAISTDSYVKGTFTGNVKTVALVVNGVESAKVGVVDGTTWQYYAKGKILAPTDVVSVKAYNAAGTLVDTKTLTVTQNPAGASTIVPATFKLKTDTNVKGTFTGSVKYVALKVGDTVYSKVAVVDGTNWQYYAKDKITDTTTAVSVIGYDSTGTQIATAPVTITPEGSSTITAGTYLLGANNVTGTYTGAVKYVAIKINDTTYSKVPVNADGSYQYYIKDKVASKDDVVTVLGYDSTGAVVAQDNVTIDPGVAPTMKADDFTIGTTRNITGTFTGGIKYVGIKVGDTTYSKVPVATDGTYTYYAKDKITDATAKVTVLGYDAVGLALEVEVAVN</sequence>
<dbReference type="InterPro" id="IPR046776">
    <property type="entry name" value="Pectate_lyase_5"/>
</dbReference>
<dbReference type="Pfam" id="PF17936">
    <property type="entry name" value="Big_6"/>
    <property type="match status" value="1"/>
</dbReference>
<protein>
    <submittedName>
        <fullName evidence="2">DUF5011 domain-containing protein</fullName>
    </submittedName>
</protein>
<comment type="caution">
    <text evidence="2">The sequence shown here is derived from an EMBL/GenBank/DDBJ whole genome shotgun (WGS) entry which is preliminary data.</text>
</comment>
<gene>
    <name evidence="2" type="ORF">HPK16_15205</name>
</gene>
<dbReference type="EMBL" id="JABJVM010000023">
    <property type="protein sequence ID" value="MBA3927684.1"/>
    <property type="molecule type" value="Genomic_DNA"/>
</dbReference>
<dbReference type="GO" id="GO:0005509">
    <property type="term" value="F:calcium ion binding"/>
    <property type="evidence" value="ECO:0007669"/>
    <property type="project" value="InterPro"/>
</dbReference>